<evidence type="ECO:0000256" key="2">
    <source>
        <dbReference type="ARBA" id="ARBA00009451"/>
    </source>
</evidence>
<dbReference type="PANTHER" id="PTHR13501">
    <property type="entry name" value="CHLOROPLAST 50S RIBOSOMAL PROTEIN L22-RELATED"/>
    <property type="match status" value="1"/>
</dbReference>
<evidence type="ECO:0000256" key="11">
    <source>
        <dbReference type="RuleBase" id="RU004005"/>
    </source>
</evidence>
<dbReference type="GO" id="GO:0003735">
    <property type="term" value="F:structural constituent of ribosome"/>
    <property type="evidence" value="ECO:0007669"/>
    <property type="project" value="InterPro"/>
</dbReference>
<dbReference type="PROSITE" id="PS00464">
    <property type="entry name" value="RIBOSOMAL_L22"/>
    <property type="match status" value="1"/>
</dbReference>
<name>A0A7M2YX84_9ACTN</name>
<dbReference type="InterPro" id="IPR036394">
    <property type="entry name" value="Ribosomal_uL22_sf"/>
</dbReference>
<keyword evidence="16" id="KW-1185">Reference proteome</keyword>
<evidence type="ECO:0000256" key="12">
    <source>
        <dbReference type="RuleBase" id="RU004006"/>
    </source>
</evidence>
<comment type="similarity">
    <text evidence="2 10 11">Belongs to the universal ribosomal protein uL22 family.</text>
</comment>
<dbReference type="InterPro" id="IPR047867">
    <property type="entry name" value="Ribosomal_uL22_bac/org-type"/>
</dbReference>
<dbReference type="AlphaFoldDB" id="A0A7M2YX84"/>
<evidence type="ECO:0000256" key="13">
    <source>
        <dbReference type="RuleBase" id="RU004008"/>
    </source>
</evidence>
<evidence type="ECO:0000256" key="3">
    <source>
        <dbReference type="ARBA" id="ARBA00011838"/>
    </source>
</evidence>
<evidence type="ECO:0000256" key="7">
    <source>
        <dbReference type="ARBA" id="ARBA00023274"/>
    </source>
</evidence>
<evidence type="ECO:0000313" key="15">
    <source>
        <dbReference type="EMBL" id="RDI74646.1"/>
    </source>
</evidence>
<dbReference type="SUPFAM" id="SSF54843">
    <property type="entry name" value="Ribosomal protein L22"/>
    <property type="match status" value="1"/>
</dbReference>
<evidence type="ECO:0000256" key="5">
    <source>
        <dbReference type="ARBA" id="ARBA00022884"/>
    </source>
</evidence>
<evidence type="ECO:0000256" key="9">
    <source>
        <dbReference type="ARBA" id="ARBA00035207"/>
    </source>
</evidence>
<comment type="function">
    <text evidence="8">This protein binds specifically to 23S rRNA; its binding is stimulated by other ribosomal proteins, e.g. L4, L17, and L20. It is important during the early stages of 50S assembly. It makes multiple contacts with different domains of the 23S rRNA in the assembled 50S subunit and ribosome.</text>
</comment>
<feature type="region of interest" description="Disordered" evidence="14">
    <location>
        <begin position="115"/>
        <end position="160"/>
    </location>
</feature>
<dbReference type="RefSeq" id="WP_220150515.1">
    <property type="nucleotide sequence ID" value="NZ_QQZY01000003.1"/>
</dbReference>
<accession>A0A7M2YX84</accession>
<comment type="function">
    <text evidence="1 10">The globular domain of the protein is located near the polypeptide exit tunnel on the outside of the subunit, while an extended beta-hairpin is found that lines the wall of the exit tunnel in the center of the 70S ribosome.</text>
</comment>
<evidence type="ECO:0000256" key="6">
    <source>
        <dbReference type="ARBA" id="ARBA00022980"/>
    </source>
</evidence>
<protein>
    <recommendedName>
        <fullName evidence="9 10">Large ribosomal subunit protein uL22</fullName>
    </recommendedName>
</protein>
<comment type="subunit">
    <text evidence="3 10 12">Part of the 50S ribosomal subunit.</text>
</comment>
<keyword evidence="6 10" id="KW-0689">Ribosomal protein</keyword>
<dbReference type="GO" id="GO:0022625">
    <property type="term" value="C:cytosolic large ribosomal subunit"/>
    <property type="evidence" value="ECO:0007669"/>
    <property type="project" value="TreeGrafter"/>
</dbReference>
<dbReference type="GO" id="GO:0006412">
    <property type="term" value="P:translation"/>
    <property type="evidence" value="ECO:0007669"/>
    <property type="project" value="UniProtKB-UniRule"/>
</dbReference>
<evidence type="ECO:0000256" key="1">
    <source>
        <dbReference type="ARBA" id="ARBA00003478"/>
    </source>
</evidence>
<dbReference type="InterPro" id="IPR005727">
    <property type="entry name" value="Ribosomal_uL22_bac/chlpt-type"/>
</dbReference>
<proteinExistence type="inferred from homology"/>
<dbReference type="NCBIfam" id="TIGR01044">
    <property type="entry name" value="rplV_bact"/>
    <property type="match status" value="1"/>
</dbReference>
<dbReference type="Gene3D" id="3.90.470.10">
    <property type="entry name" value="Ribosomal protein L22/L17"/>
    <property type="match status" value="1"/>
</dbReference>
<dbReference type="InterPro" id="IPR001063">
    <property type="entry name" value="Ribosomal_uL22"/>
</dbReference>
<evidence type="ECO:0000256" key="14">
    <source>
        <dbReference type="SAM" id="MobiDB-lite"/>
    </source>
</evidence>
<reference evidence="16" key="2">
    <citation type="journal article" date="2019" name="MicrobiologyOpen">
        <title>High-quality draft genome sequence of Gaiella occulta isolated from a 150 meter deep mineral water borehole and comparison with the genome sequences of other deep-branching lineages of the phylum Actinobacteria.</title>
        <authorList>
            <person name="Severino R."/>
            <person name="Froufe H.J.C."/>
            <person name="Barroso C."/>
            <person name="Albuquerque L."/>
            <person name="Lobo-da-Cunha A."/>
            <person name="da Costa M.S."/>
            <person name="Egas C."/>
        </authorList>
    </citation>
    <scope>NUCLEOTIDE SEQUENCE [LARGE SCALE GENOMIC DNA]</scope>
    <source>
        <strain evidence="16">F2-233</strain>
    </source>
</reference>
<dbReference type="EMBL" id="QQZY01000003">
    <property type="protein sequence ID" value="RDI74646.1"/>
    <property type="molecule type" value="Genomic_DNA"/>
</dbReference>
<sequence length="160" mass="17522">MADTALMHSRAEAKYVRLSARKARVVLDHIRGRSVPEARTILAFTPRAAAVDIEKVLRSAVANAESIHALDGDELVVLAAYADEGPTLKRWRARARGRVNRIRKRTCHITVVVSENPKAVQGPKRKDEMPAAKDAPAPEAPAAEQKPKRKAPAKKREVAA</sequence>
<keyword evidence="4 10" id="KW-0699">rRNA-binding</keyword>
<dbReference type="CDD" id="cd00336">
    <property type="entry name" value="Ribosomal_L22"/>
    <property type="match status" value="1"/>
</dbReference>
<organism evidence="15 16">
    <name type="scientific">Gaiella occulta</name>
    <dbReference type="NCBI Taxonomy" id="1002870"/>
    <lineage>
        <taxon>Bacteria</taxon>
        <taxon>Bacillati</taxon>
        <taxon>Actinomycetota</taxon>
        <taxon>Thermoleophilia</taxon>
        <taxon>Gaiellales</taxon>
        <taxon>Gaiellaceae</taxon>
        <taxon>Gaiella</taxon>
    </lineage>
</organism>
<comment type="function">
    <text evidence="10 13">This protein binds specifically to 23S rRNA; its binding is stimulated by other ribosomal proteins, e.g., L4, L17, and L20. It is important during the early stages of 50S assembly. It makes multiple contacts with different domains of the 23S rRNA in the assembled 50S subunit and ribosome.</text>
</comment>
<evidence type="ECO:0000256" key="8">
    <source>
        <dbReference type="ARBA" id="ARBA00025084"/>
    </source>
</evidence>
<evidence type="ECO:0000256" key="10">
    <source>
        <dbReference type="HAMAP-Rule" id="MF_01331"/>
    </source>
</evidence>
<evidence type="ECO:0000313" key="16">
    <source>
        <dbReference type="Proteomes" id="UP000254134"/>
    </source>
</evidence>
<dbReference type="Proteomes" id="UP000254134">
    <property type="component" value="Unassembled WGS sequence"/>
</dbReference>
<dbReference type="HAMAP" id="MF_01331_B">
    <property type="entry name" value="Ribosomal_uL22_B"/>
    <property type="match status" value="1"/>
</dbReference>
<evidence type="ECO:0000256" key="4">
    <source>
        <dbReference type="ARBA" id="ARBA00022730"/>
    </source>
</evidence>
<feature type="compositionally biased region" description="Low complexity" evidence="14">
    <location>
        <begin position="132"/>
        <end position="144"/>
    </location>
</feature>
<gene>
    <name evidence="10" type="primary">rplV</name>
    <name evidence="15" type="ORF">Gocc_1535</name>
</gene>
<reference evidence="15 16" key="1">
    <citation type="submission" date="2018-07" db="EMBL/GenBank/DDBJ databases">
        <title>High-quality-draft genome sequence of Gaiella occulta.</title>
        <authorList>
            <person name="Severino R."/>
            <person name="Froufe H.J.C."/>
            <person name="Rainey F.A."/>
            <person name="Barroso C."/>
            <person name="Albuquerque L."/>
            <person name="Lobo-Da-Cunha A."/>
            <person name="Da Costa M.S."/>
            <person name="Egas C."/>
        </authorList>
    </citation>
    <scope>NUCLEOTIDE SEQUENCE [LARGE SCALE GENOMIC DNA]</scope>
    <source>
        <strain evidence="15 16">F2-233</strain>
    </source>
</reference>
<dbReference type="GO" id="GO:0019843">
    <property type="term" value="F:rRNA binding"/>
    <property type="evidence" value="ECO:0007669"/>
    <property type="project" value="UniProtKB-UniRule"/>
</dbReference>
<dbReference type="PANTHER" id="PTHR13501:SF8">
    <property type="entry name" value="LARGE RIBOSOMAL SUBUNIT PROTEIN UL22M"/>
    <property type="match status" value="1"/>
</dbReference>
<keyword evidence="5 10" id="KW-0694">RNA-binding</keyword>
<dbReference type="InterPro" id="IPR018260">
    <property type="entry name" value="Ribosomal_uL22_CS"/>
</dbReference>
<dbReference type="Pfam" id="PF00237">
    <property type="entry name" value="Ribosomal_L22"/>
    <property type="match status" value="1"/>
</dbReference>
<comment type="caution">
    <text evidence="15">The sequence shown here is derived from an EMBL/GenBank/DDBJ whole genome shotgun (WGS) entry which is preliminary data.</text>
</comment>
<keyword evidence="7 10" id="KW-0687">Ribonucleoprotein</keyword>